<accession>A0ABY3CHB5</accession>
<gene>
    <name evidence="1" type="ORF">EKO24_000190</name>
</gene>
<name>A0ABY3CHB5_9GAMM</name>
<organism evidence="1 2">
    <name type="scientific">Candidatus Methylobacter oryzae</name>
    <dbReference type="NCBI Taxonomy" id="2497749"/>
    <lineage>
        <taxon>Bacteria</taxon>
        <taxon>Pseudomonadati</taxon>
        <taxon>Pseudomonadota</taxon>
        <taxon>Gammaproteobacteria</taxon>
        <taxon>Methylococcales</taxon>
        <taxon>Methylococcaceae</taxon>
        <taxon>Methylobacter</taxon>
    </lineage>
</organism>
<reference evidence="1 2" key="1">
    <citation type="journal article" date="2019" name="Antonie Van Leeuwenhoek">
        <title>Description of 'Ca. Methylobacter oryzae' KRF1, a novel species from the environmentally important Methylobacter clade 2.</title>
        <authorList>
            <person name="Khatri K."/>
            <person name="Mohite J.A."/>
            <person name="Pandit P.S."/>
            <person name="Bahulikar R."/>
            <person name="Rahalkar M.C."/>
        </authorList>
    </citation>
    <scope>NUCLEOTIDE SEQUENCE [LARGE SCALE GENOMIC DNA]</scope>
    <source>
        <strain evidence="1 2">KRF1</strain>
    </source>
</reference>
<proteinExistence type="predicted"/>
<dbReference type="RefSeq" id="WP_127027725.1">
    <property type="nucleotide sequence ID" value="NZ_RYFG02000005.1"/>
</dbReference>
<sequence>MRSLTTLRHLNQELLDDGNVDSNPEILRLLLGTLSKDGKGLAGKKGSLKLRHKGLDQYAVKLNRGWAALIATVDIRQAVAKVVLDGIIQHIPVQAKPSADLLVEFSIEELLAALNRDLVASVGTAVG</sequence>
<protein>
    <submittedName>
        <fullName evidence="1">Uncharacterized protein</fullName>
    </submittedName>
</protein>
<dbReference type="Proteomes" id="UP000733744">
    <property type="component" value="Unassembled WGS sequence"/>
</dbReference>
<evidence type="ECO:0000313" key="2">
    <source>
        <dbReference type="Proteomes" id="UP000733744"/>
    </source>
</evidence>
<comment type="caution">
    <text evidence="1">The sequence shown here is derived from an EMBL/GenBank/DDBJ whole genome shotgun (WGS) entry which is preliminary data.</text>
</comment>
<keyword evidence="2" id="KW-1185">Reference proteome</keyword>
<evidence type="ECO:0000313" key="1">
    <source>
        <dbReference type="EMBL" id="TRX03552.1"/>
    </source>
</evidence>
<dbReference type="EMBL" id="RYFG02000005">
    <property type="protein sequence ID" value="TRX03552.1"/>
    <property type="molecule type" value="Genomic_DNA"/>
</dbReference>